<evidence type="ECO:0000259" key="10">
    <source>
        <dbReference type="PROSITE" id="PS51842"/>
    </source>
</evidence>
<proteinExistence type="predicted"/>
<dbReference type="GO" id="GO:0005198">
    <property type="term" value="F:structural molecule activity"/>
    <property type="evidence" value="ECO:0007669"/>
    <property type="project" value="InterPro"/>
</dbReference>
<evidence type="ECO:0000256" key="2">
    <source>
        <dbReference type="ARBA" id="ARBA00004496"/>
    </source>
</evidence>
<gene>
    <name evidence="11" type="ORF">KIL84_002384</name>
</gene>
<evidence type="ECO:0000256" key="4">
    <source>
        <dbReference type="ARBA" id="ARBA00022744"/>
    </source>
</evidence>
<evidence type="ECO:0000256" key="1">
    <source>
        <dbReference type="ARBA" id="ARBA00004123"/>
    </source>
</evidence>
<name>A0A9D4AZ82_9SAUR</name>
<keyword evidence="4" id="KW-0416">Keratin</keyword>
<organism evidence="11 12">
    <name type="scientific">Mauremys mutica</name>
    <name type="common">yellowpond turtle</name>
    <dbReference type="NCBI Taxonomy" id="74926"/>
    <lineage>
        <taxon>Eukaryota</taxon>
        <taxon>Metazoa</taxon>
        <taxon>Chordata</taxon>
        <taxon>Craniata</taxon>
        <taxon>Vertebrata</taxon>
        <taxon>Euteleostomi</taxon>
        <taxon>Archelosauria</taxon>
        <taxon>Testudinata</taxon>
        <taxon>Testudines</taxon>
        <taxon>Cryptodira</taxon>
        <taxon>Durocryptodira</taxon>
        <taxon>Testudinoidea</taxon>
        <taxon>Geoemydidae</taxon>
        <taxon>Geoemydinae</taxon>
        <taxon>Mauremys</taxon>
    </lineage>
</organism>
<dbReference type="PRINTS" id="PR01248">
    <property type="entry name" value="TYPE1KERATIN"/>
</dbReference>
<dbReference type="GO" id="GO:0045095">
    <property type="term" value="C:keratin filament"/>
    <property type="evidence" value="ECO:0007669"/>
    <property type="project" value="TreeGrafter"/>
</dbReference>
<keyword evidence="7" id="KW-0539">Nucleus</keyword>
<comment type="caution">
    <text evidence="11">The sequence shown here is derived from an EMBL/GenBank/DDBJ whole genome shotgun (WGS) entry which is preliminary data.</text>
</comment>
<feature type="non-terminal residue" evidence="11">
    <location>
        <position position="222"/>
    </location>
</feature>
<dbReference type="SMART" id="SM01391">
    <property type="entry name" value="Filament"/>
    <property type="match status" value="1"/>
</dbReference>
<dbReference type="GO" id="GO:0045109">
    <property type="term" value="P:intermediate filament organization"/>
    <property type="evidence" value="ECO:0007669"/>
    <property type="project" value="TreeGrafter"/>
</dbReference>
<keyword evidence="12" id="KW-1185">Reference proteome</keyword>
<evidence type="ECO:0000256" key="3">
    <source>
        <dbReference type="ARBA" id="ARBA00022490"/>
    </source>
</evidence>
<dbReference type="EMBL" id="JAHDVG010000480">
    <property type="protein sequence ID" value="KAH1174240.1"/>
    <property type="molecule type" value="Genomic_DNA"/>
</dbReference>
<keyword evidence="3" id="KW-0963">Cytoplasm</keyword>
<accession>A0A9D4AZ82</accession>
<feature type="region of interest" description="Disordered" evidence="9">
    <location>
        <begin position="1"/>
        <end position="26"/>
    </location>
</feature>
<dbReference type="InterPro" id="IPR002957">
    <property type="entry name" value="Keratin_I"/>
</dbReference>
<keyword evidence="5" id="KW-0403">Intermediate filament</keyword>
<reference evidence="11" key="1">
    <citation type="submission" date="2021-09" db="EMBL/GenBank/DDBJ databases">
        <title>The genome of Mauremys mutica provides insights into the evolution of semi-aquatic lifestyle.</title>
        <authorList>
            <person name="Gong S."/>
            <person name="Gao Y."/>
        </authorList>
    </citation>
    <scope>NUCLEOTIDE SEQUENCE</scope>
    <source>
        <strain evidence="11">MM-2020</strain>
        <tissue evidence="11">Muscle</tissue>
    </source>
</reference>
<evidence type="ECO:0000256" key="8">
    <source>
        <dbReference type="SAM" id="Coils"/>
    </source>
</evidence>
<dbReference type="PANTHER" id="PTHR23239">
    <property type="entry name" value="INTERMEDIATE FILAMENT"/>
    <property type="match status" value="1"/>
</dbReference>
<evidence type="ECO:0000313" key="11">
    <source>
        <dbReference type="EMBL" id="KAH1174240.1"/>
    </source>
</evidence>
<evidence type="ECO:0000313" key="12">
    <source>
        <dbReference type="Proteomes" id="UP000827986"/>
    </source>
</evidence>
<sequence>MLLSAKAATEMTNKREEASFQTLEPRQRPGLSSGWFFSRLACSPLASTIPWAQCPSLGQHWCRKDRDMAVISWSTEQQTSLPPRPPRTLHCRELLAMYRRGKGREKEGCFLPEPGLVTAHCGVYGAEMKILRSQLGGDITVEMDAAPGVDLTKILADMREQYESLAEKNRKEAEQWFFTQTEELNREVAMNTEQLQSGKSEITELRRTVQGLEIELQSQLSM</sequence>
<dbReference type="AlphaFoldDB" id="A0A9D4AZ82"/>
<dbReference type="GO" id="GO:0005634">
    <property type="term" value="C:nucleus"/>
    <property type="evidence" value="ECO:0007669"/>
    <property type="project" value="UniProtKB-SubCell"/>
</dbReference>
<dbReference type="Pfam" id="PF00038">
    <property type="entry name" value="Filament"/>
    <property type="match status" value="1"/>
</dbReference>
<evidence type="ECO:0000256" key="5">
    <source>
        <dbReference type="ARBA" id="ARBA00022754"/>
    </source>
</evidence>
<feature type="coiled-coil region" evidence="8">
    <location>
        <begin position="155"/>
        <end position="215"/>
    </location>
</feature>
<comment type="subcellular location">
    <subcellularLocation>
        <location evidence="2">Cytoplasm</location>
    </subcellularLocation>
    <subcellularLocation>
        <location evidence="1">Nucleus</location>
    </subcellularLocation>
</comment>
<protein>
    <recommendedName>
        <fullName evidence="10">IF rod domain-containing protein</fullName>
    </recommendedName>
</protein>
<dbReference type="Gene3D" id="1.20.5.500">
    <property type="entry name" value="Single helix bin"/>
    <property type="match status" value="1"/>
</dbReference>
<dbReference type="PANTHER" id="PTHR23239:SF368">
    <property type="entry name" value="KERATIN, TYPE I CYTOSKELETAL 14"/>
    <property type="match status" value="1"/>
</dbReference>
<feature type="domain" description="IF rod" evidence="10">
    <location>
        <begin position="1"/>
        <end position="222"/>
    </location>
</feature>
<dbReference type="Proteomes" id="UP000827986">
    <property type="component" value="Unassembled WGS sequence"/>
</dbReference>
<dbReference type="GO" id="GO:0030855">
    <property type="term" value="P:epithelial cell differentiation"/>
    <property type="evidence" value="ECO:0007669"/>
    <property type="project" value="TreeGrafter"/>
</dbReference>
<dbReference type="InterPro" id="IPR039008">
    <property type="entry name" value="IF_rod_dom"/>
</dbReference>
<evidence type="ECO:0000256" key="7">
    <source>
        <dbReference type="ARBA" id="ARBA00023242"/>
    </source>
</evidence>
<dbReference type="FunFam" id="1.20.5.500:FF:000001">
    <property type="entry name" value="Type II keratin 23"/>
    <property type="match status" value="1"/>
</dbReference>
<evidence type="ECO:0000256" key="9">
    <source>
        <dbReference type="SAM" id="MobiDB-lite"/>
    </source>
</evidence>
<dbReference type="PROSITE" id="PS51842">
    <property type="entry name" value="IF_ROD_2"/>
    <property type="match status" value="1"/>
</dbReference>
<keyword evidence="6 8" id="KW-0175">Coiled coil</keyword>
<evidence type="ECO:0000256" key="6">
    <source>
        <dbReference type="ARBA" id="ARBA00023054"/>
    </source>
</evidence>
<dbReference type="GO" id="GO:0005737">
    <property type="term" value="C:cytoplasm"/>
    <property type="evidence" value="ECO:0007669"/>
    <property type="project" value="UniProtKB-SubCell"/>
</dbReference>